<dbReference type="GO" id="GO:0004558">
    <property type="term" value="F:alpha-1,4-glucosidase activity"/>
    <property type="evidence" value="ECO:0007669"/>
    <property type="project" value="UniProtKB-EC"/>
</dbReference>
<evidence type="ECO:0000313" key="6">
    <source>
        <dbReference type="Proteomes" id="UP000032266"/>
    </source>
</evidence>
<dbReference type="InterPro" id="IPR013780">
    <property type="entry name" value="Glyco_hydro_b"/>
</dbReference>
<dbReference type="AlphaFoldDB" id="A0A0C5V2S6"/>
<evidence type="ECO:0000313" key="5">
    <source>
        <dbReference type="EMBL" id="AJQ93785.1"/>
    </source>
</evidence>
<evidence type="ECO:0000256" key="3">
    <source>
        <dbReference type="ARBA" id="ARBA00023295"/>
    </source>
</evidence>
<keyword evidence="2 5" id="KW-0378">Hydrolase</keyword>
<dbReference type="PANTHER" id="PTHR10357">
    <property type="entry name" value="ALPHA-AMYLASE FAMILY MEMBER"/>
    <property type="match status" value="1"/>
</dbReference>
<dbReference type="Pfam" id="PF00128">
    <property type="entry name" value="Alpha-amylase"/>
    <property type="match status" value="1"/>
</dbReference>
<dbReference type="STRING" id="1445510.YC6258_01741"/>
<keyword evidence="6" id="KW-1185">Reference proteome</keyword>
<dbReference type="FunFam" id="3.90.400.10:FF:000002">
    <property type="entry name" value="Sucrose isomerase"/>
    <property type="match status" value="1"/>
</dbReference>
<dbReference type="InterPro" id="IPR045857">
    <property type="entry name" value="O16G_dom_2"/>
</dbReference>
<dbReference type="RefSeq" id="WP_044616466.1">
    <property type="nucleotide sequence ID" value="NZ_CP007142.1"/>
</dbReference>
<dbReference type="HOGENOM" id="CLU_006462_2_3_6"/>
<accession>A0A0C5V2S6</accession>
<evidence type="ECO:0000259" key="4">
    <source>
        <dbReference type="SMART" id="SM00642"/>
    </source>
</evidence>
<dbReference type="EC" id="3.2.1.20" evidence="5"/>
<dbReference type="PANTHER" id="PTHR10357:SF179">
    <property type="entry name" value="NEUTRAL AND BASIC AMINO ACID TRANSPORT PROTEIN RBAT"/>
    <property type="match status" value="1"/>
</dbReference>
<dbReference type="Gene3D" id="3.20.20.80">
    <property type="entry name" value="Glycosidases"/>
    <property type="match status" value="2"/>
</dbReference>
<reference evidence="5 6" key="1">
    <citation type="submission" date="2014-01" db="EMBL/GenBank/DDBJ databases">
        <title>Full genme sequencing of cellulolytic bacterium Gynuella sunshinyii YC6258T gen. nov., sp. nov.</title>
        <authorList>
            <person name="Khan H."/>
            <person name="Chung E.J."/>
            <person name="Chung Y.R."/>
        </authorList>
    </citation>
    <scope>NUCLEOTIDE SEQUENCE [LARGE SCALE GENOMIC DNA]</scope>
    <source>
        <strain evidence="5 6">YC6258</strain>
    </source>
</reference>
<dbReference type="SUPFAM" id="SSF51445">
    <property type="entry name" value="(Trans)glycosidases"/>
    <property type="match status" value="1"/>
</dbReference>
<dbReference type="InterPro" id="IPR017853">
    <property type="entry name" value="GH"/>
</dbReference>
<dbReference type="InterPro" id="IPR006047">
    <property type="entry name" value="GH13_cat_dom"/>
</dbReference>
<dbReference type="GO" id="GO:0004556">
    <property type="term" value="F:alpha-amylase activity"/>
    <property type="evidence" value="ECO:0007669"/>
    <property type="project" value="TreeGrafter"/>
</dbReference>
<feature type="domain" description="Glycosyl hydrolase family 13 catalytic" evidence="4">
    <location>
        <begin position="15"/>
        <end position="405"/>
    </location>
</feature>
<dbReference type="SMART" id="SM00642">
    <property type="entry name" value="Aamy"/>
    <property type="match status" value="1"/>
</dbReference>
<evidence type="ECO:0000256" key="2">
    <source>
        <dbReference type="ARBA" id="ARBA00022801"/>
    </source>
</evidence>
<dbReference type="OrthoDB" id="9805159at2"/>
<name>A0A0C5V2S6_9GAMM</name>
<keyword evidence="3 5" id="KW-0326">Glycosidase</keyword>
<protein>
    <submittedName>
        <fullName evidence="5">Glycosidase</fullName>
        <ecNumber evidence="5">3.2.1.20</ecNumber>
    </submittedName>
</protein>
<dbReference type="GO" id="GO:0009313">
    <property type="term" value="P:oligosaccharide catabolic process"/>
    <property type="evidence" value="ECO:0007669"/>
    <property type="project" value="TreeGrafter"/>
</dbReference>
<comment type="similarity">
    <text evidence="1">Belongs to the glycosyl hydrolase 13 family.</text>
</comment>
<evidence type="ECO:0000256" key="1">
    <source>
        <dbReference type="ARBA" id="ARBA00008061"/>
    </source>
</evidence>
<dbReference type="EMBL" id="CP007142">
    <property type="protein sequence ID" value="AJQ93785.1"/>
    <property type="molecule type" value="Genomic_DNA"/>
</dbReference>
<dbReference type="Proteomes" id="UP000032266">
    <property type="component" value="Chromosome"/>
</dbReference>
<gene>
    <name evidence="5" type="ORF">YC6258_01741</name>
</gene>
<dbReference type="CDD" id="cd11330">
    <property type="entry name" value="AmyAc_OligoGlu"/>
    <property type="match status" value="1"/>
</dbReference>
<sequence>MKGNQPWWQGATIYQIYPRSFYDSNGDGIGDLAGIGQKLEYIASLGVDAIWISPFFKSPMKDFGYDISDYRAVDAIFGTLTDCKAMIKRAHSLGLKVIIDKVVSHTSDQHPWFQLSRQDKTNSKSEWYVWADPNPDGTPPTNWQSVFGGSAWEWEPRRKQYYLHNFLSSQPDLNYHNDEVQHQILEEFRFWLDLGIDGFRLDTANYYYHDALLRDNPARDQNLKPSFMATSGTPYGYQEHIYDKNRPENILWLQRMRALLDSYPDRMLVGEIGDSDAESLMGEYTRGNDRLHMAYSFQFLTTRHDADFICASIRQLEDSIQDGWPAWAMSNHDVPRVASRWLNPACDPLPQNKLHLALLLALRGSLCIYNGEELGLTETELTYEQLQDPYGITFWPDFKGRDGCRTPMPWYRHQPHAGFSRHTPWLPVPPEHQQLAVDEQESDPHSMLSFSRQIIQWRKHQPQLCIGDINAVNAQNDIVSFRRTLSHYAEILCVFNLAANSQTLAVPAGAKLMSAPGQPAKLDQQLTLPAFGFAFLSLE</sequence>
<organism evidence="5 6">
    <name type="scientific">Gynuella sunshinyii YC6258</name>
    <dbReference type="NCBI Taxonomy" id="1445510"/>
    <lineage>
        <taxon>Bacteria</taxon>
        <taxon>Pseudomonadati</taxon>
        <taxon>Pseudomonadota</taxon>
        <taxon>Gammaproteobacteria</taxon>
        <taxon>Oceanospirillales</taxon>
        <taxon>Saccharospirillaceae</taxon>
        <taxon>Gynuella</taxon>
    </lineage>
</organism>
<dbReference type="PATRIC" id="fig|1445510.3.peg.1705"/>
<dbReference type="KEGG" id="gsn:YC6258_01741"/>
<proteinExistence type="inferred from homology"/>
<dbReference type="Gene3D" id="3.90.400.10">
    <property type="entry name" value="Oligo-1,6-glucosidase, Domain 2"/>
    <property type="match status" value="1"/>
</dbReference>
<dbReference type="Gene3D" id="2.60.40.1180">
    <property type="entry name" value="Golgi alpha-mannosidase II"/>
    <property type="match status" value="1"/>
</dbReference>